<dbReference type="PANTHER" id="PTHR13046">
    <property type="entry name" value="PROTEASE U48 CAAX PRENYL PROTEASE RCE1"/>
    <property type="match status" value="1"/>
</dbReference>
<keyword evidence="7" id="KW-1133">Transmembrane helix</keyword>
<dbReference type="InterPro" id="IPR039731">
    <property type="entry name" value="Rce1"/>
</dbReference>
<sequence length="326" mass="36061">MVPRLIVHNLNQIDIVNPVDRPSLIVRQNPETHQYLRIMLLPETGAARVVTPGATKHTEASIRARLNNEFLAKSRIESTWPESATGLQSFADGEPFGANFKIVYCLVYVLPLHVSASTRAAAVMVAIRTLGAALGRLGYVEEYGSRMSSSSFSVCTWPMAETYTIMQGPITEECLFRSAAVPLLLVAGCSIKRIIFFSPLAFGLAHLHHFYEFRVTHPETPLVAAIARSILQLSYTSVFGAYATFIFLRTGSLLSVIAVHTLCNSIGLPRVWGVLEPYWLSDNELSQPSNVLKWTVPYYVLLLGGSILWWQNISSLTTSPMALAEF</sequence>
<evidence type="ECO:0000256" key="1">
    <source>
        <dbReference type="ARBA" id="ARBA00004477"/>
    </source>
</evidence>
<protein>
    <recommendedName>
        <fullName evidence="10">intramembrane prenyl-peptidase Rce1</fullName>
        <ecNumber evidence="10">3.4.26.1</ecNumber>
    </recommendedName>
</protein>
<dbReference type="InterPro" id="IPR003675">
    <property type="entry name" value="Rce1/LyrA-like_dom"/>
</dbReference>
<keyword evidence="8" id="KW-0472">Membrane</keyword>
<evidence type="ECO:0000313" key="12">
    <source>
        <dbReference type="EMBL" id="EFY91939.1"/>
    </source>
</evidence>
<dbReference type="Pfam" id="PF02517">
    <property type="entry name" value="Rce1-like"/>
    <property type="match status" value="1"/>
</dbReference>
<organism evidence="13">
    <name type="scientific">Metarhizium acridum (strain CQMa 102)</name>
    <dbReference type="NCBI Taxonomy" id="655827"/>
    <lineage>
        <taxon>Eukaryota</taxon>
        <taxon>Fungi</taxon>
        <taxon>Dikarya</taxon>
        <taxon>Ascomycota</taxon>
        <taxon>Pezizomycotina</taxon>
        <taxon>Sordariomycetes</taxon>
        <taxon>Hypocreomycetidae</taxon>
        <taxon>Hypocreales</taxon>
        <taxon>Clavicipitaceae</taxon>
        <taxon>Metarhizium</taxon>
    </lineage>
</organism>
<evidence type="ECO:0000256" key="9">
    <source>
        <dbReference type="ARBA" id="ARBA00047280"/>
    </source>
</evidence>
<evidence type="ECO:0000256" key="6">
    <source>
        <dbReference type="ARBA" id="ARBA00022824"/>
    </source>
</evidence>
<accession>E9DW89</accession>
<keyword evidence="4" id="KW-0812">Transmembrane</keyword>
<dbReference type="PANTHER" id="PTHR13046:SF0">
    <property type="entry name" value="CAAX PRENYL PROTEASE 2"/>
    <property type="match status" value="1"/>
</dbReference>
<keyword evidence="5" id="KW-0378">Hydrolase</keyword>
<evidence type="ECO:0000256" key="10">
    <source>
        <dbReference type="ARBA" id="ARBA00049729"/>
    </source>
</evidence>
<dbReference type="EMBL" id="GL698478">
    <property type="protein sequence ID" value="EFY91939.1"/>
    <property type="molecule type" value="Genomic_DNA"/>
</dbReference>
<dbReference type="InParanoid" id="E9DW89"/>
<comment type="subcellular location">
    <subcellularLocation>
        <location evidence="1">Endoplasmic reticulum membrane</location>
        <topology evidence="1">Multi-pass membrane protein</topology>
    </subcellularLocation>
</comment>
<keyword evidence="6" id="KW-0256">Endoplasmic reticulum</keyword>
<feature type="domain" description="CAAX prenyl protease 2/Lysostaphin resistance protein A-like" evidence="11">
    <location>
        <begin position="164"/>
        <end position="265"/>
    </location>
</feature>
<dbReference type="EC" id="3.4.26.1" evidence="10"/>
<evidence type="ECO:0000256" key="2">
    <source>
        <dbReference type="ARBA" id="ARBA00006897"/>
    </source>
</evidence>
<dbReference type="GO" id="GO:0004222">
    <property type="term" value="F:metalloendopeptidase activity"/>
    <property type="evidence" value="ECO:0007669"/>
    <property type="project" value="InterPro"/>
</dbReference>
<dbReference type="HOGENOM" id="CLU_852801_0_0_1"/>
<evidence type="ECO:0000313" key="13">
    <source>
        <dbReference type="Proteomes" id="UP000002499"/>
    </source>
</evidence>
<dbReference type="eggNOG" id="KOG4130">
    <property type="taxonomic scope" value="Eukaryota"/>
</dbReference>
<gene>
    <name evidence="12" type="ORF">MAC_01887</name>
</gene>
<keyword evidence="3" id="KW-0645">Protease</keyword>
<proteinExistence type="inferred from homology"/>
<comment type="catalytic activity">
    <reaction evidence="9">
        <text>Hydrolyzes the peptide bond -P2-(S-farnesyl or geranylgeranyl)C-P1'-P2'-P3'-COOH where P1' and P2' are amino acids with aliphatic sidechains and P3' is any C-terminal residue.</text>
        <dbReference type="EC" id="3.4.26.1"/>
    </reaction>
</comment>
<dbReference type="GO" id="GO:0005789">
    <property type="term" value="C:endoplasmic reticulum membrane"/>
    <property type="evidence" value="ECO:0007669"/>
    <property type="project" value="UniProtKB-SubCell"/>
</dbReference>
<keyword evidence="13" id="KW-1185">Reference proteome</keyword>
<evidence type="ECO:0000256" key="4">
    <source>
        <dbReference type="ARBA" id="ARBA00022692"/>
    </source>
</evidence>
<evidence type="ECO:0000256" key="8">
    <source>
        <dbReference type="ARBA" id="ARBA00023136"/>
    </source>
</evidence>
<dbReference type="AlphaFoldDB" id="E9DW89"/>
<dbReference type="GO" id="GO:0071586">
    <property type="term" value="P:CAAX-box protein processing"/>
    <property type="evidence" value="ECO:0007669"/>
    <property type="project" value="InterPro"/>
</dbReference>
<name>E9DW89_METAQ</name>
<evidence type="ECO:0000259" key="11">
    <source>
        <dbReference type="Pfam" id="PF02517"/>
    </source>
</evidence>
<reference evidence="12 13" key="1">
    <citation type="journal article" date="2011" name="PLoS Genet.">
        <title>Genome sequencing and comparative transcriptomics of the model entomopathogenic fungi Metarhizium anisopliae and M. acridum.</title>
        <authorList>
            <person name="Gao Q."/>
            <person name="Jin K."/>
            <person name="Ying S.H."/>
            <person name="Zhang Y."/>
            <person name="Xiao G."/>
            <person name="Shang Y."/>
            <person name="Duan Z."/>
            <person name="Hu X."/>
            <person name="Xie X.Q."/>
            <person name="Zhou G."/>
            <person name="Peng G."/>
            <person name="Luo Z."/>
            <person name="Huang W."/>
            <person name="Wang B."/>
            <person name="Fang W."/>
            <person name="Wang S."/>
            <person name="Zhong Y."/>
            <person name="Ma L.J."/>
            <person name="St Leger R.J."/>
            <person name="Zhao G.P."/>
            <person name="Pei Y."/>
            <person name="Feng M.G."/>
            <person name="Xia Y."/>
            <person name="Wang C."/>
        </authorList>
    </citation>
    <scope>NUCLEOTIDE SEQUENCE [LARGE SCALE GENOMIC DNA]</scope>
    <source>
        <strain evidence="12 13">CQMa 102</strain>
    </source>
</reference>
<comment type="similarity">
    <text evidence="2">Belongs to the peptidase U48 family.</text>
</comment>
<evidence type="ECO:0000256" key="7">
    <source>
        <dbReference type="ARBA" id="ARBA00022989"/>
    </source>
</evidence>
<evidence type="ECO:0000256" key="3">
    <source>
        <dbReference type="ARBA" id="ARBA00022670"/>
    </source>
</evidence>
<dbReference type="STRING" id="655827.E9DW89"/>
<evidence type="ECO:0000256" key="5">
    <source>
        <dbReference type="ARBA" id="ARBA00022801"/>
    </source>
</evidence>
<dbReference type="OrthoDB" id="271604at2759"/>
<dbReference type="Proteomes" id="UP000002499">
    <property type="component" value="Unassembled WGS sequence"/>
</dbReference>